<accession>A0A8S5PMJ2</accession>
<reference evidence="1" key="1">
    <citation type="journal article" date="2021" name="Proc. Natl. Acad. Sci. U.S.A.">
        <title>A Catalog of Tens of Thousands of Viruses from Human Metagenomes Reveals Hidden Associations with Chronic Diseases.</title>
        <authorList>
            <person name="Tisza M.J."/>
            <person name="Buck C.B."/>
        </authorList>
    </citation>
    <scope>NUCLEOTIDE SEQUENCE</scope>
    <source>
        <strain evidence="1">CtnsL8</strain>
    </source>
</reference>
<evidence type="ECO:0000313" key="1">
    <source>
        <dbReference type="EMBL" id="DAE08294.1"/>
    </source>
</evidence>
<protein>
    <submittedName>
        <fullName evidence="1">Uncharacterized protein</fullName>
    </submittedName>
</protein>
<dbReference type="EMBL" id="BK015467">
    <property type="protein sequence ID" value="DAE08294.1"/>
    <property type="molecule type" value="Genomic_DNA"/>
</dbReference>
<proteinExistence type="predicted"/>
<organism evidence="1">
    <name type="scientific">Siphoviridae sp. ctnsL8</name>
    <dbReference type="NCBI Taxonomy" id="2825666"/>
    <lineage>
        <taxon>Viruses</taxon>
        <taxon>Duplodnaviria</taxon>
        <taxon>Heunggongvirae</taxon>
        <taxon>Uroviricota</taxon>
        <taxon>Caudoviricetes</taxon>
    </lineage>
</organism>
<sequence>MIKEVRYNGYTSVPSDYDCQDGDSAVSMNLIQEDGALKPILPPKVLGQFANVVKVFIHANTGYKHYLVCMEEDNIIKCRWCEEDFNLKEDVVISLNAGEHIREVVAMGNVIVISTTTRTCYCIWKDNTYKYIGDYLPKIDMCFALSGEVVHKNYTNLGIKWDDGFSTSDDAYTSLGKVQLRAEVNTPFNTDITLEPNVDYRLTCNVGVALMTIVVAGKNKATGKIERIVQTRGASWRFSVSESYTDITCKADEFVNHFAGVAYATLEKGNTTEVKVAKSVKEDSKENLDAMLGMMNSFLIRYGAEKGRFISPFFARYAIRLYDGSYINISPPVLLTPNTGSVPMVYAYADISACAFAADLQYRFLNSIGKEWEEIIDGLDVFVSEPIYTYNQGVTKENSTGIYKYKTYNSSRGIDNVSGIDVGIMELKNYPDNKGIYQRYDLCSVIKDFYSFGVGDKNDWLVIQTAPYSSAEIVEKASKVSNFYLLHSFKFDELTKASNSFQNFKIGNGILKPEVLANRKRLEDSMLANRTLLSSNLYVYNNRLHAYDTMFRLPDPTPIEIQNTYFGGGLSKVNDFFVYLHTSQGDKIVHGRTLSPWLMLTPWFYYPDSRAYKVVFNYTSNGGTTHLELKLKRHDFLNGAYWIADSLDYTLAFLGVEDGAAQPAVNDILLEKTNIYVSEVNNPFKLLDELTSSVGCTKIFKVSSAAKAMSTGQFGQFPLYAFTDNGVWALGLNGTGAYIARQPFTRDVPLNTDSITQIDSAVLFATERGIMLLEGAQSMCISDVLNGKNIIPISTLPAFDKVASLIRLNKSDIETLPFVDYLKGCRMLYDYEHQRIIVFNATCRYAYVWSLKSKKWGMMQSDISIGVNSYPDAIALLNDGSLANYSDEDISTYKNLLITRPLKLDAQDMLKTIECVIQRGVFRYGKVLSVLYGSNDLYNWVLVWSSTNHQLRGFSGSPYKYYRIAAITDLAKDEAISGCSIDFKIRRNNQLR</sequence>
<name>A0A8S5PMJ2_9CAUD</name>